<proteinExistence type="predicted"/>
<dbReference type="OrthoDB" id="676979at2759"/>
<reference evidence="1" key="1">
    <citation type="submission" date="2021-02" db="EMBL/GenBank/DDBJ databases">
        <authorList>
            <person name="Nowell W R."/>
        </authorList>
    </citation>
    <scope>NUCLEOTIDE SEQUENCE</scope>
    <source>
        <strain evidence="1">Ploen Becks lab</strain>
    </source>
</reference>
<evidence type="ECO:0000313" key="2">
    <source>
        <dbReference type="Proteomes" id="UP000663879"/>
    </source>
</evidence>
<gene>
    <name evidence="1" type="ORF">OXX778_LOCUS5439</name>
</gene>
<dbReference type="AlphaFoldDB" id="A0A813RG45"/>
<keyword evidence="2" id="KW-1185">Reference proteome</keyword>
<organism evidence="1 2">
    <name type="scientific">Brachionus calyciflorus</name>
    <dbReference type="NCBI Taxonomy" id="104777"/>
    <lineage>
        <taxon>Eukaryota</taxon>
        <taxon>Metazoa</taxon>
        <taxon>Spiralia</taxon>
        <taxon>Gnathifera</taxon>
        <taxon>Rotifera</taxon>
        <taxon>Eurotatoria</taxon>
        <taxon>Monogononta</taxon>
        <taxon>Pseudotrocha</taxon>
        <taxon>Ploima</taxon>
        <taxon>Brachionidae</taxon>
        <taxon>Brachionus</taxon>
    </lineage>
</organism>
<dbReference type="Proteomes" id="UP000663879">
    <property type="component" value="Unassembled WGS sequence"/>
</dbReference>
<sequence length="108" mass="12566">MISKDQNIINNKSCLHCFFGNLQYLSPHWLCTLNLKFKEKTLLEILNQMICQQDDNLIVDLSECEKNILSEINLCTNDTFIDESALNFLKQLLDVTKTNSIKLHVPHR</sequence>
<comment type="caution">
    <text evidence="1">The sequence shown here is derived from an EMBL/GenBank/DDBJ whole genome shotgun (WGS) entry which is preliminary data.</text>
</comment>
<accession>A0A813RG45</accession>
<name>A0A813RG45_9BILA</name>
<evidence type="ECO:0000313" key="1">
    <source>
        <dbReference type="EMBL" id="CAF0780595.1"/>
    </source>
</evidence>
<protein>
    <submittedName>
        <fullName evidence="1">Uncharacterized protein</fullName>
    </submittedName>
</protein>
<dbReference type="EMBL" id="CAJNOC010000591">
    <property type="protein sequence ID" value="CAF0780595.1"/>
    <property type="molecule type" value="Genomic_DNA"/>
</dbReference>